<comment type="caution">
    <text evidence="1">The sequence shown here is derived from an EMBL/GenBank/DDBJ whole genome shotgun (WGS) entry which is preliminary data.</text>
</comment>
<dbReference type="EMBL" id="BGZK01000309">
    <property type="protein sequence ID" value="GBP35798.1"/>
    <property type="molecule type" value="Genomic_DNA"/>
</dbReference>
<accession>A0A4C1V9Y9</accession>
<evidence type="ECO:0000313" key="2">
    <source>
        <dbReference type="Proteomes" id="UP000299102"/>
    </source>
</evidence>
<keyword evidence="1" id="KW-0808">Transferase</keyword>
<name>A0A4C1V9Y9_EUMVA</name>
<sequence>MPLLEEFLHNYGCVQNSAHLSPIWKETEVVGIQKPGKSSDLPASYRPISLLSGLGVPQGSTLSLFLHSAFTNDIPPPSSGVQLVLFTDDTALYFRARNPGRLGAILGRKSKLSQPNKRTIYKMCLRTAMAYASPVFAHAAPKALNSLQVIQNKFCRVATDAHWCVWNSIFHKDLELPTIAKYMKNISKRFFDITELHPNVLLRSAASHEAQFYHLIRGSRNVLIDPPDALTAKVESLLEVNGTHN</sequence>
<reference evidence="1 2" key="1">
    <citation type="journal article" date="2019" name="Commun. Biol.">
        <title>The bagworm genome reveals a unique fibroin gene that provides high tensile strength.</title>
        <authorList>
            <person name="Kono N."/>
            <person name="Nakamura H."/>
            <person name="Ohtoshi R."/>
            <person name="Tomita M."/>
            <person name="Numata K."/>
            <person name="Arakawa K."/>
        </authorList>
    </citation>
    <scope>NUCLEOTIDE SEQUENCE [LARGE SCALE GENOMIC DNA]</scope>
</reference>
<keyword evidence="1" id="KW-0548">Nucleotidyltransferase</keyword>
<dbReference type="Proteomes" id="UP000299102">
    <property type="component" value="Unassembled WGS sequence"/>
</dbReference>
<proteinExistence type="predicted"/>
<dbReference type="OrthoDB" id="10050074at2759"/>
<gene>
    <name evidence="1" type="ORF">EVAR_20653_1</name>
</gene>
<keyword evidence="1" id="KW-0695">RNA-directed DNA polymerase</keyword>
<evidence type="ECO:0000313" key="1">
    <source>
        <dbReference type="EMBL" id="GBP35798.1"/>
    </source>
</evidence>
<protein>
    <submittedName>
        <fullName evidence="1">RNA-directed DNA polymerase from mobile element jockey</fullName>
    </submittedName>
</protein>
<dbReference type="GO" id="GO:0003964">
    <property type="term" value="F:RNA-directed DNA polymerase activity"/>
    <property type="evidence" value="ECO:0007669"/>
    <property type="project" value="UniProtKB-KW"/>
</dbReference>
<keyword evidence="2" id="KW-1185">Reference proteome</keyword>
<organism evidence="1 2">
    <name type="scientific">Eumeta variegata</name>
    <name type="common">Bagworm moth</name>
    <name type="synonym">Eumeta japonica</name>
    <dbReference type="NCBI Taxonomy" id="151549"/>
    <lineage>
        <taxon>Eukaryota</taxon>
        <taxon>Metazoa</taxon>
        <taxon>Ecdysozoa</taxon>
        <taxon>Arthropoda</taxon>
        <taxon>Hexapoda</taxon>
        <taxon>Insecta</taxon>
        <taxon>Pterygota</taxon>
        <taxon>Neoptera</taxon>
        <taxon>Endopterygota</taxon>
        <taxon>Lepidoptera</taxon>
        <taxon>Glossata</taxon>
        <taxon>Ditrysia</taxon>
        <taxon>Tineoidea</taxon>
        <taxon>Psychidae</taxon>
        <taxon>Oiketicinae</taxon>
        <taxon>Eumeta</taxon>
    </lineage>
</organism>
<dbReference type="AlphaFoldDB" id="A0A4C1V9Y9"/>